<dbReference type="OrthoDB" id="1271572at2"/>
<feature type="transmembrane region" description="Helical" evidence="1">
    <location>
        <begin position="144"/>
        <end position="160"/>
    </location>
</feature>
<dbReference type="EMBL" id="CP034161">
    <property type="protein sequence ID" value="AZI39336.1"/>
    <property type="molecule type" value="Genomic_DNA"/>
</dbReference>
<keyword evidence="1" id="KW-0812">Transmembrane</keyword>
<evidence type="ECO:0000313" key="2">
    <source>
        <dbReference type="EMBL" id="AZI39336.1"/>
    </source>
</evidence>
<reference evidence="3" key="1">
    <citation type="submission" date="2018-11" db="EMBL/GenBank/DDBJ databases">
        <title>Proposal to divide the Flavobacteriaceae and reorganize its genera based on Amino Acid Identity values calculated from whole genome sequences.</title>
        <authorList>
            <person name="Nicholson A.C."/>
            <person name="Gulvik C.A."/>
            <person name="Whitney A.M."/>
            <person name="Humrighouse B.W."/>
            <person name="Bell M."/>
            <person name="Holmes B."/>
            <person name="Steigerwalt A.B."/>
            <person name="Villarma A."/>
            <person name="Sheth M."/>
            <person name="Batra D."/>
            <person name="Pryor J."/>
            <person name="Bernardet J.-F."/>
            <person name="Hugo C."/>
            <person name="Kampfer P."/>
            <person name="Newman J.D."/>
            <person name="McQuiston J.R."/>
        </authorList>
    </citation>
    <scope>NUCLEOTIDE SEQUENCE [LARGE SCALE GENOMIC DNA]</scope>
    <source>
        <strain evidence="3">F5649</strain>
    </source>
</reference>
<dbReference type="AlphaFoldDB" id="A0A3G8YEI4"/>
<organism evidence="2 3">
    <name type="scientific">Epilithonimonas vandammei</name>
    <dbReference type="NCBI Taxonomy" id="2487072"/>
    <lineage>
        <taxon>Bacteria</taxon>
        <taxon>Pseudomonadati</taxon>
        <taxon>Bacteroidota</taxon>
        <taxon>Flavobacteriia</taxon>
        <taxon>Flavobacteriales</taxon>
        <taxon>Weeksellaceae</taxon>
        <taxon>Chryseobacterium group</taxon>
        <taxon>Epilithonimonas</taxon>
    </lineage>
</organism>
<proteinExistence type="predicted"/>
<dbReference type="RefSeq" id="WP_124801585.1">
    <property type="nucleotide sequence ID" value="NZ_CP034161.1"/>
</dbReference>
<keyword evidence="1" id="KW-1133">Transmembrane helix</keyword>
<feature type="transmembrane region" description="Helical" evidence="1">
    <location>
        <begin position="116"/>
        <end position="138"/>
    </location>
</feature>
<keyword evidence="1" id="KW-0472">Membrane</keyword>
<dbReference type="Proteomes" id="UP000281810">
    <property type="component" value="Chromosome"/>
</dbReference>
<protein>
    <submittedName>
        <fullName evidence="2">Uncharacterized protein</fullName>
    </submittedName>
</protein>
<evidence type="ECO:0000313" key="3">
    <source>
        <dbReference type="Proteomes" id="UP000281810"/>
    </source>
</evidence>
<accession>A0A3G8YEI4</accession>
<gene>
    <name evidence="2" type="ORF">EIB74_04880</name>
</gene>
<feature type="transmembrane region" description="Helical" evidence="1">
    <location>
        <begin position="172"/>
        <end position="192"/>
    </location>
</feature>
<evidence type="ECO:0000256" key="1">
    <source>
        <dbReference type="SAM" id="Phobius"/>
    </source>
</evidence>
<keyword evidence="3" id="KW-1185">Reference proteome</keyword>
<name>A0A3G8YEI4_9FLAO</name>
<sequence length="197" mass="22651">MNIYKNFNEEELVDAYIQWIDNSGKIGKELEEVLIERGNIDIIKAKANHKKLIIKEKGRIAFEINKMVLQNKSLEEIDEKISSELLEKDELSYFILEKYIVFAHNKKDSEVDKDTIYKSIIGLAVASIAGFLFLLLILFIIKGFIFYLLVPTYIVCYFIIKMITGKSRSNLAVFISTFLATVFSALLVFLVFKSSIN</sequence>